<dbReference type="GO" id="GO:0006297">
    <property type="term" value="P:nucleotide-excision repair, DNA gap filling"/>
    <property type="evidence" value="ECO:0007669"/>
    <property type="project" value="TreeGrafter"/>
</dbReference>
<proteinExistence type="predicted"/>
<dbReference type="Proteomes" id="UP001309876">
    <property type="component" value="Unassembled WGS sequence"/>
</dbReference>
<dbReference type="InterPro" id="IPR029710">
    <property type="entry name" value="LIG4"/>
</dbReference>
<dbReference type="GO" id="GO:0003677">
    <property type="term" value="F:DNA binding"/>
    <property type="evidence" value="ECO:0007669"/>
    <property type="project" value="InterPro"/>
</dbReference>
<dbReference type="PROSITE" id="PS50160">
    <property type="entry name" value="DNA_LIGASE_A3"/>
    <property type="match status" value="1"/>
</dbReference>
<dbReference type="GO" id="GO:0032807">
    <property type="term" value="C:DNA ligase IV complex"/>
    <property type="evidence" value="ECO:0007669"/>
    <property type="project" value="TreeGrafter"/>
</dbReference>
<evidence type="ECO:0000313" key="2">
    <source>
        <dbReference type="EMBL" id="KAK5080412.1"/>
    </source>
</evidence>
<reference evidence="2 3" key="1">
    <citation type="submission" date="2023-08" db="EMBL/GenBank/DDBJ databases">
        <title>Black Yeasts Isolated from many extreme environments.</title>
        <authorList>
            <person name="Coleine C."/>
            <person name="Stajich J.E."/>
            <person name="Selbmann L."/>
        </authorList>
    </citation>
    <scope>NUCLEOTIDE SEQUENCE [LARGE SCALE GENOMIC DNA]</scope>
    <source>
        <strain evidence="2 3">CCFEE 5910</strain>
    </source>
</reference>
<dbReference type="InterPro" id="IPR012310">
    <property type="entry name" value="DNA_ligase_ATP-dep_cent"/>
</dbReference>
<dbReference type="PANTHER" id="PTHR45997">
    <property type="entry name" value="DNA LIGASE 4"/>
    <property type="match status" value="1"/>
</dbReference>
<accession>A0AAN7SRW7</accession>
<dbReference type="GO" id="GO:0006303">
    <property type="term" value="P:double-strand break repair via nonhomologous end joining"/>
    <property type="evidence" value="ECO:0007669"/>
    <property type="project" value="TreeGrafter"/>
</dbReference>
<feature type="domain" description="ATP-dependent DNA ligase family profile" evidence="1">
    <location>
        <begin position="39"/>
        <end position="185"/>
    </location>
</feature>
<dbReference type="EMBL" id="JAVRRJ010000015">
    <property type="protein sequence ID" value="KAK5080412.1"/>
    <property type="molecule type" value="Genomic_DNA"/>
</dbReference>
<name>A0AAN7SRW7_9EURO</name>
<comment type="caution">
    <text evidence="2">The sequence shown here is derived from an EMBL/GenBank/DDBJ whole genome shotgun (WGS) entry which is preliminary data.</text>
</comment>
<dbReference type="AlphaFoldDB" id="A0AAN7SRW7"/>
<gene>
    <name evidence="2" type="ORF">LTR05_008661</name>
</gene>
<dbReference type="PANTHER" id="PTHR45997:SF2">
    <property type="entry name" value="ATP DEPENDENT DNA LIGASE DOMAIN PROTEIN (AFU_ORTHOLOGUE AFUA_5G02430)"/>
    <property type="match status" value="1"/>
</dbReference>
<dbReference type="GO" id="GO:0006310">
    <property type="term" value="P:DNA recombination"/>
    <property type="evidence" value="ECO:0007669"/>
    <property type="project" value="InterPro"/>
</dbReference>
<dbReference type="Gene3D" id="3.30.470.30">
    <property type="entry name" value="DNA ligase/mRNA capping enzyme"/>
    <property type="match status" value="1"/>
</dbReference>
<dbReference type="Pfam" id="PF01068">
    <property type="entry name" value="DNA_ligase_A_M"/>
    <property type="match status" value="1"/>
</dbReference>
<dbReference type="SUPFAM" id="SSF56091">
    <property type="entry name" value="DNA ligase/mRNA capping enzyme, catalytic domain"/>
    <property type="match status" value="1"/>
</dbReference>
<dbReference type="GO" id="GO:0005524">
    <property type="term" value="F:ATP binding"/>
    <property type="evidence" value="ECO:0007669"/>
    <property type="project" value="InterPro"/>
</dbReference>
<evidence type="ECO:0000313" key="3">
    <source>
        <dbReference type="Proteomes" id="UP001309876"/>
    </source>
</evidence>
<evidence type="ECO:0000259" key="1">
    <source>
        <dbReference type="PROSITE" id="PS50160"/>
    </source>
</evidence>
<protein>
    <recommendedName>
        <fullName evidence="1">ATP-dependent DNA ligase family profile domain-containing protein</fullName>
    </recommendedName>
</protein>
<sequence>MVGELLVWNDRIQAITPFYKIRRYVTREGRRLGCAEDSPPDPDERLMIIFHDVLLWNEHKCIDKSYTQRREYLRDIVHPIPGHAEIGEQIVMDFTASAGETRLAYQMAFAVTQQWEGLVLKARQDPYIGADGSVARHVKLKKDYIPGLGNSADLVVIGGRCDPLTAHSLGLAPGSWTTFFLACRDMGGRCHTEGVVTCFRIVGQVSLQLI</sequence>
<keyword evidence="3" id="KW-1185">Reference proteome</keyword>
<dbReference type="GO" id="GO:0003910">
    <property type="term" value="F:DNA ligase (ATP) activity"/>
    <property type="evidence" value="ECO:0007669"/>
    <property type="project" value="InterPro"/>
</dbReference>
<organism evidence="2 3">
    <name type="scientific">Lithohypha guttulata</name>
    <dbReference type="NCBI Taxonomy" id="1690604"/>
    <lineage>
        <taxon>Eukaryota</taxon>
        <taxon>Fungi</taxon>
        <taxon>Dikarya</taxon>
        <taxon>Ascomycota</taxon>
        <taxon>Pezizomycotina</taxon>
        <taxon>Eurotiomycetes</taxon>
        <taxon>Chaetothyriomycetidae</taxon>
        <taxon>Chaetothyriales</taxon>
        <taxon>Trichomeriaceae</taxon>
        <taxon>Lithohypha</taxon>
    </lineage>
</organism>